<dbReference type="Proteomes" id="UP000828941">
    <property type="component" value="Chromosome 2"/>
</dbReference>
<name>A0ACB9Q241_BAUVA</name>
<sequence length="995" mass="112836">MAMEIAASVTLKLAEYAVAPVARQLRGPRVSEMMKTLEEEIRQGRIQLEDAEKRQVNEEEVKNWLGDVKHVYYDMIDLLDELSIVETESQIRHLRPKLYFLGPLGKFLYYRNFEGKMKNLINEMQRFSRAGKRDWKLEGGGDEGDSQLERPVFSSKVVGAKTYGRDDEAEILRSKLISPRKGIHYLTLVGISGIGKTTLAQTVYDDPGVQDHFKPKVWINVSDEFNLYNIARIIIQSVPETASLNIPIDEVDSEVLLQRVSQIIKDKKFLFVLDDVRNEDAASIQRLRAICKDGAPGSMILITTRKDIAAHTAGGKAQQIMRLGRISDQDCWHIIRYYALDSDTDESKRVRPFIKVGREIANKCDGLPVLAKSLAGILRSRGTVQEWLEVLQIDMWETSSNLPVGVQPSLMLSYFFLPNSALRQCLLYCSIFPKDHVIDVHKLFKLWIAQGYFDSHYDKMEEKAEECFQELSNRSFFHELKKDGKGNSTCKLVGAISDFLQFLAEKECDKFLAENEHRILPDDKTKYSPNKAARHWTLKVASQVSLPGALSNFIQFLTEKEPVDDKTENNSSTKPRHKTGKFESQAYLSDSIGKQSKLYTLVVLAEYSYTDPKKLSSLLSHFRTLRALDLSYCSVREPPIKAGSLLHLRYLDLSFNRDLKKLPKVICHLPFLQTLNLNGCDSLRKLPKAIGKLSRLRHLEILWTKSLSYLPKGISSLTSLRTLNRFMGNAVHRKACNFRDLKDLKHLRGCISIDGLGGATDVAQAREARLKEKEEIRGLELWFFGVGYEGIKDAYVLRALEPPPALKYLGIHYYKATSFPRWITTLQHLKELMLSDCSQCDTLPALGKLEFLQTLELRNMTKLQKVGAEFLGIQLSDGGEETNLELSVFPKLENLRFRKLTNWELWEELPKMGEALSIMPQLSSMSTTGCTKINALPNFIKNKKKGNLKTIIVEDCPLIASEDTRQEGSKKGDQSKHLATNAGAALPNSMEGEAK</sequence>
<reference evidence="1 2" key="1">
    <citation type="journal article" date="2022" name="DNA Res.">
        <title>Chromosomal-level genome assembly of the orchid tree Bauhinia variegata (Leguminosae; Cercidoideae) supports the allotetraploid origin hypothesis of Bauhinia.</title>
        <authorList>
            <person name="Zhong Y."/>
            <person name="Chen Y."/>
            <person name="Zheng D."/>
            <person name="Pang J."/>
            <person name="Liu Y."/>
            <person name="Luo S."/>
            <person name="Meng S."/>
            <person name="Qian L."/>
            <person name="Wei D."/>
            <person name="Dai S."/>
            <person name="Zhou R."/>
        </authorList>
    </citation>
    <scope>NUCLEOTIDE SEQUENCE [LARGE SCALE GENOMIC DNA]</scope>
    <source>
        <strain evidence="1">BV-YZ2020</strain>
    </source>
</reference>
<protein>
    <submittedName>
        <fullName evidence="1">Uncharacterized protein</fullName>
    </submittedName>
</protein>
<evidence type="ECO:0000313" key="2">
    <source>
        <dbReference type="Proteomes" id="UP000828941"/>
    </source>
</evidence>
<comment type="caution">
    <text evidence="1">The sequence shown here is derived from an EMBL/GenBank/DDBJ whole genome shotgun (WGS) entry which is preliminary data.</text>
</comment>
<accession>A0ACB9Q241</accession>
<evidence type="ECO:0000313" key="1">
    <source>
        <dbReference type="EMBL" id="KAI4354878.1"/>
    </source>
</evidence>
<proteinExistence type="predicted"/>
<keyword evidence="2" id="KW-1185">Reference proteome</keyword>
<dbReference type="EMBL" id="CM039427">
    <property type="protein sequence ID" value="KAI4354878.1"/>
    <property type="molecule type" value="Genomic_DNA"/>
</dbReference>
<organism evidence="1 2">
    <name type="scientific">Bauhinia variegata</name>
    <name type="common">Purple orchid tree</name>
    <name type="synonym">Phanera variegata</name>
    <dbReference type="NCBI Taxonomy" id="167791"/>
    <lineage>
        <taxon>Eukaryota</taxon>
        <taxon>Viridiplantae</taxon>
        <taxon>Streptophyta</taxon>
        <taxon>Embryophyta</taxon>
        <taxon>Tracheophyta</taxon>
        <taxon>Spermatophyta</taxon>
        <taxon>Magnoliopsida</taxon>
        <taxon>eudicotyledons</taxon>
        <taxon>Gunneridae</taxon>
        <taxon>Pentapetalae</taxon>
        <taxon>rosids</taxon>
        <taxon>fabids</taxon>
        <taxon>Fabales</taxon>
        <taxon>Fabaceae</taxon>
        <taxon>Cercidoideae</taxon>
        <taxon>Cercideae</taxon>
        <taxon>Bauhiniinae</taxon>
        <taxon>Bauhinia</taxon>
    </lineage>
</organism>
<gene>
    <name evidence="1" type="ORF">L6164_003705</name>
</gene>